<dbReference type="RefSeq" id="WP_137733000.1">
    <property type="nucleotide sequence ID" value="NZ_BJCL01000005.1"/>
</dbReference>
<dbReference type="AlphaFoldDB" id="A0A480ANP0"/>
<evidence type="ECO:0000313" key="3">
    <source>
        <dbReference type="Proteomes" id="UP000301751"/>
    </source>
</evidence>
<dbReference type="Proteomes" id="UP000301751">
    <property type="component" value="Unassembled WGS sequence"/>
</dbReference>
<dbReference type="PROSITE" id="PS51257">
    <property type="entry name" value="PROKAR_LIPOPROTEIN"/>
    <property type="match status" value="1"/>
</dbReference>
<dbReference type="OrthoDB" id="9926235at2"/>
<dbReference type="InterPro" id="IPR058979">
    <property type="entry name" value="LysC-like"/>
</dbReference>
<evidence type="ECO:0008006" key="4">
    <source>
        <dbReference type="Google" id="ProtNLM"/>
    </source>
</evidence>
<evidence type="ECO:0000313" key="2">
    <source>
        <dbReference type="EMBL" id="GCL63259.1"/>
    </source>
</evidence>
<feature type="chain" id="PRO_5019768124" description="Lipoprotein" evidence="1">
    <location>
        <begin position="30"/>
        <end position="115"/>
    </location>
</feature>
<dbReference type="EMBL" id="BJCL01000005">
    <property type="protein sequence ID" value="GCL63259.1"/>
    <property type="molecule type" value="Genomic_DNA"/>
</dbReference>
<organism evidence="2 3">
    <name type="scientific">Pseudaquabacterium pictum</name>
    <dbReference type="NCBI Taxonomy" id="2315236"/>
    <lineage>
        <taxon>Bacteria</taxon>
        <taxon>Pseudomonadati</taxon>
        <taxon>Pseudomonadota</taxon>
        <taxon>Betaproteobacteria</taxon>
        <taxon>Burkholderiales</taxon>
        <taxon>Sphaerotilaceae</taxon>
        <taxon>Pseudaquabacterium</taxon>
    </lineage>
</organism>
<dbReference type="Pfam" id="PF23793">
    <property type="entry name" value="LysC"/>
    <property type="match status" value="1"/>
</dbReference>
<feature type="signal peptide" evidence="1">
    <location>
        <begin position="1"/>
        <end position="29"/>
    </location>
</feature>
<comment type="caution">
    <text evidence="2">The sequence shown here is derived from an EMBL/GenBank/DDBJ whole genome shotgun (WGS) entry which is preliminary data.</text>
</comment>
<gene>
    <name evidence="2" type="ORF">AQPW35_23400</name>
</gene>
<protein>
    <recommendedName>
        <fullName evidence="4">Lipoprotein</fullName>
    </recommendedName>
</protein>
<keyword evidence="3" id="KW-1185">Reference proteome</keyword>
<reference evidence="3" key="1">
    <citation type="submission" date="2019-03" db="EMBL/GenBank/DDBJ databases">
        <title>Aquabacterium pictum sp.nov., the first bacteriochlorophyll a-containing freshwater bacterium in the genus Aquabacterium of the class Betaproteobacteria.</title>
        <authorList>
            <person name="Hirose S."/>
            <person name="Tank M."/>
            <person name="Hara E."/>
            <person name="Tamaki H."/>
            <person name="Takaichi S."/>
            <person name="Haruta S."/>
            <person name="Hanada S."/>
        </authorList>
    </citation>
    <scope>NUCLEOTIDE SEQUENCE [LARGE SCALE GENOMIC DNA]</scope>
    <source>
        <strain evidence="3">W35</strain>
    </source>
</reference>
<keyword evidence="1" id="KW-0732">Signal</keyword>
<name>A0A480ANP0_9BURK</name>
<sequence>MARRTIPFLTVPSALLALLALLLAGCAPTVPVVVAPVQCPDADAVLTQRCSAPQAIPDGATYGAVLELHQADRKALRDCAERHAALVQSALNCRKAVQDYNASLDEVNRRIANKP</sequence>
<accession>A0A480ANP0</accession>
<proteinExistence type="predicted"/>
<evidence type="ECO:0000256" key="1">
    <source>
        <dbReference type="SAM" id="SignalP"/>
    </source>
</evidence>